<name>A0A9P5RP10_9FUNG</name>
<reference evidence="3" key="1">
    <citation type="journal article" date="2020" name="Fungal Divers.">
        <title>Resolving the Mortierellaceae phylogeny through synthesis of multi-gene phylogenetics and phylogenomics.</title>
        <authorList>
            <person name="Vandepol N."/>
            <person name="Liber J."/>
            <person name="Desiro A."/>
            <person name="Na H."/>
            <person name="Kennedy M."/>
            <person name="Barry K."/>
            <person name="Grigoriev I.V."/>
            <person name="Miller A.N."/>
            <person name="O'Donnell K."/>
            <person name="Stajich J.E."/>
            <person name="Bonito G."/>
        </authorList>
    </citation>
    <scope>NUCLEOTIDE SEQUENCE</scope>
    <source>
        <strain evidence="3">NRRL 6426</strain>
    </source>
</reference>
<evidence type="ECO:0000256" key="2">
    <source>
        <dbReference type="SAM" id="MobiDB-lite"/>
    </source>
</evidence>
<proteinExistence type="predicted"/>
<comment type="caution">
    <text evidence="3">The sequence shown here is derived from an EMBL/GenBank/DDBJ whole genome shotgun (WGS) entry which is preliminary data.</text>
</comment>
<accession>A0A9P5RP10</accession>
<organism evidence="3 4">
    <name type="scientific">Linnemannia schmuckeri</name>
    <dbReference type="NCBI Taxonomy" id="64567"/>
    <lineage>
        <taxon>Eukaryota</taxon>
        <taxon>Fungi</taxon>
        <taxon>Fungi incertae sedis</taxon>
        <taxon>Mucoromycota</taxon>
        <taxon>Mortierellomycotina</taxon>
        <taxon>Mortierellomycetes</taxon>
        <taxon>Mortierellales</taxon>
        <taxon>Mortierellaceae</taxon>
        <taxon>Linnemannia</taxon>
    </lineage>
</organism>
<feature type="non-terminal residue" evidence="3">
    <location>
        <position position="184"/>
    </location>
</feature>
<evidence type="ECO:0008006" key="5">
    <source>
        <dbReference type="Google" id="ProtNLM"/>
    </source>
</evidence>
<feature type="compositionally biased region" description="Polar residues" evidence="2">
    <location>
        <begin position="47"/>
        <end position="57"/>
    </location>
</feature>
<sequence length="184" mass="19392">MFAAVVSPGSIPEFVHPPVPGESHDFYGNTHLDSIKLPAPAAVPNPGSASPSNSRQLTDPLGLEETNHSASTTNGLETGTVSRDESVRDHISGATTVTGEDHSEGSSEDIAWAKLVDGCVNGHVEQVRDIILRLPQLKDSIDNISSATGMNPLHFAASRGHDEIVRILIDQAGAGVDTQDREGE</sequence>
<feature type="compositionally biased region" description="Polar residues" evidence="2">
    <location>
        <begin position="68"/>
        <end position="81"/>
    </location>
</feature>
<keyword evidence="1" id="KW-0040">ANK repeat</keyword>
<dbReference type="InterPro" id="IPR036770">
    <property type="entry name" value="Ankyrin_rpt-contain_sf"/>
</dbReference>
<feature type="compositionally biased region" description="Basic and acidic residues" evidence="2">
    <location>
        <begin position="82"/>
        <end position="91"/>
    </location>
</feature>
<evidence type="ECO:0000313" key="3">
    <source>
        <dbReference type="EMBL" id="KAF9139493.1"/>
    </source>
</evidence>
<feature type="repeat" description="ANK" evidence="1">
    <location>
        <begin position="148"/>
        <end position="181"/>
    </location>
</feature>
<feature type="region of interest" description="Disordered" evidence="2">
    <location>
        <begin position="25"/>
        <end position="105"/>
    </location>
</feature>
<dbReference type="PROSITE" id="PS50297">
    <property type="entry name" value="ANK_REP_REGION"/>
    <property type="match status" value="1"/>
</dbReference>
<evidence type="ECO:0000256" key="1">
    <source>
        <dbReference type="PROSITE-ProRule" id="PRU00023"/>
    </source>
</evidence>
<dbReference type="OrthoDB" id="660555at2759"/>
<protein>
    <recommendedName>
        <fullName evidence="5">Ankyrin</fullName>
    </recommendedName>
</protein>
<gene>
    <name evidence="3" type="ORF">BG015_002012</name>
</gene>
<dbReference type="InterPro" id="IPR002110">
    <property type="entry name" value="Ankyrin_rpt"/>
</dbReference>
<dbReference type="EMBL" id="JAAAUQ010001383">
    <property type="protein sequence ID" value="KAF9139493.1"/>
    <property type="molecule type" value="Genomic_DNA"/>
</dbReference>
<dbReference type="Pfam" id="PF00023">
    <property type="entry name" value="Ank"/>
    <property type="match status" value="1"/>
</dbReference>
<dbReference type="Proteomes" id="UP000748756">
    <property type="component" value="Unassembled WGS sequence"/>
</dbReference>
<dbReference type="Gene3D" id="1.25.40.20">
    <property type="entry name" value="Ankyrin repeat-containing domain"/>
    <property type="match status" value="1"/>
</dbReference>
<dbReference type="PROSITE" id="PS50088">
    <property type="entry name" value="ANK_REPEAT"/>
    <property type="match status" value="1"/>
</dbReference>
<evidence type="ECO:0000313" key="4">
    <source>
        <dbReference type="Proteomes" id="UP000748756"/>
    </source>
</evidence>
<keyword evidence="4" id="KW-1185">Reference proteome</keyword>
<dbReference type="SUPFAM" id="SSF48403">
    <property type="entry name" value="Ankyrin repeat"/>
    <property type="match status" value="1"/>
</dbReference>
<dbReference type="AlphaFoldDB" id="A0A9P5RP10"/>